<dbReference type="EMBL" id="CP051142">
    <property type="protein sequence ID" value="QIX00720.1"/>
    <property type="molecule type" value="Genomic_DNA"/>
</dbReference>
<keyword evidence="3 7" id="KW-0479">Metal-binding</keyword>
<keyword evidence="7" id="KW-0067">ATP-binding</keyword>
<dbReference type="InterPro" id="IPR006121">
    <property type="entry name" value="HMA_dom"/>
</dbReference>
<dbReference type="InterPro" id="IPR008250">
    <property type="entry name" value="ATPase_P-typ_transduc_dom_A_sf"/>
</dbReference>
<feature type="region of interest" description="Disordered" evidence="8">
    <location>
        <begin position="1"/>
        <end position="20"/>
    </location>
</feature>
<evidence type="ECO:0000313" key="10">
    <source>
        <dbReference type="EMBL" id="QIX00720.1"/>
    </source>
</evidence>
<dbReference type="InterPro" id="IPR059000">
    <property type="entry name" value="ATPase_P-type_domA"/>
</dbReference>
<dbReference type="GO" id="GO:0046872">
    <property type="term" value="F:metal ion binding"/>
    <property type="evidence" value="ECO:0007669"/>
    <property type="project" value="UniProtKB-KW"/>
</dbReference>
<reference evidence="10 11" key="1">
    <citation type="journal article" date="2016" name="Sci. Rep.">
        <title>Peltaster fructicola genome reveals evolution from an invasive phytopathogen to an ectophytic parasite.</title>
        <authorList>
            <person name="Xu C."/>
            <person name="Chen H."/>
            <person name="Gleason M.L."/>
            <person name="Xu J.R."/>
            <person name="Liu H."/>
            <person name="Zhang R."/>
            <person name="Sun G."/>
        </authorList>
    </citation>
    <scope>NUCLEOTIDE SEQUENCE [LARGE SCALE GENOMIC DNA]</scope>
    <source>
        <strain evidence="10 11">LNHT1506</strain>
    </source>
</reference>
<dbReference type="SUPFAM" id="SSF81665">
    <property type="entry name" value="Calcium ATPase, transmembrane domain M"/>
    <property type="match status" value="1"/>
</dbReference>
<comment type="subcellular location">
    <subcellularLocation>
        <location evidence="1 7">Membrane</location>
    </subcellularLocation>
</comment>
<name>A0A6H0Y254_9PEZI</name>
<dbReference type="NCBIfam" id="TIGR01494">
    <property type="entry name" value="ATPase_P-type"/>
    <property type="match status" value="1"/>
</dbReference>
<feature type="domain" description="HMA" evidence="9">
    <location>
        <begin position="204"/>
        <end position="271"/>
    </location>
</feature>
<dbReference type="SFLD" id="SFLDS00003">
    <property type="entry name" value="Haloacid_Dehalogenase"/>
    <property type="match status" value="1"/>
</dbReference>
<evidence type="ECO:0000259" key="9">
    <source>
        <dbReference type="PROSITE" id="PS50846"/>
    </source>
</evidence>
<dbReference type="InterPro" id="IPR023214">
    <property type="entry name" value="HAD_sf"/>
</dbReference>
<dbReference type="SUPFAM" id="SSF81653">
    <property type="entry name" value="Calcium ATPase, transduction domain A"/>
    <property type="match status" value="1"/>
</dbReference>
<dbReference type="GO" id="GO:0016887">
    <property type="term" value="F:ATP hydrolysis activity"/>
    <property type="evidence" value="ECO:0007669"/>
    <property type="project" value="InterPro"/>
</dbReference>
<dbReference type="PANTHER" id="PTHR46594">
    <property type="entry name" value="P-TYPE CATION-TRANSPORTING ATPASE"/>
    <property type="match status" value="1"/>
</dbReference>
<dbReference type="Gene3D" id="3.40.50.1000">
    <property type="entry name" value="HAD superfamily/HAD-like"/>
    <property type="match status" value="1"/>
</dbReference>
<dbReference type="InterPro" id="IPR027256">
    <property type="entry name" value="P-typ_ATPase_IB"/>
</dbReference>
<dbReference type="PRINTS" id="PR00119">
    <property type="entry name" value="CATATPASE"/>
</dbReference>
<dbReference type="Gene3D" id="3.30.70.100">
    <property type="match status" value="1"/>
</dbReference>
<dbReference type="PANTHER" id="PTHR46594:SF4">
    <property type="entry name" value="P-TYPE CATION-TRANSPORTING ATPASE"/>
    <property type="match status" value="1"/>
</dbReference>
<feature type="transmembrane region" description="Helical" evidence="7">
    <location>
        <begin position="383"/>
        <end position="404"/>
    </location>
</feature>
<gene>
    <name evidence="10" type="ORF">AMS68_006237</name>
</gene>
<proteinExistence type="inferred from homology"/>
<dbReference type="Gene3D" id="3.40.1110.10">
    <property type="entry name" value="Calcium-transporting ATPase, cytoplasmic domain N"/>
    <property type="match status" value="1"/>
</dbReference>
<dbReference type="GO" id="GO:0016020">
    <property type="term" value="C:membrane"/>
    <property type="evidence" value="ECO:0007669"/>
    <property type="project" value="UniProtKB-SubCell"/>
</dbReference>
<dbReference type="InterPro" id="IPR023298">
    <property type="entry name" value="ATPase_P-typ_TM_dom_sf"/>
</dbReference>
<evidence type="ECO:0000256" key="7">
    <source>
        <dbReference type="RuleBase" id="RU362081"/>
    </source>
</evidence>
<dbReference type="PROSITE" id="PS00154">
    <property type="entry name" value="ATPASE_E1_E2"/>
    <property type="match status" value="1"/>
</dbReference>
<feature type="transmembrane region" description="Helical" evidence="7">
    <location>
        <begin position="948"/>
        <end position="969"/>
    </location>
</feature>
<feature type="transmembrane region" description="Helical" evidence="7">
    <location>
        <begin position="598"/>
        <end position="624"/>
    </location>
</feature>
<feature type="transmembrane region" description="Helical" evidence="7">
    <location>
        <begin position="636"/>
        <end position="663"/>
    </location>
</feature>
<dbReference type="OrthoDB" id="432719at2759"/>
<dbReference type="PROSITE" id="PS50846">
    <property type="entry name" value="HMA_2"/>
    <property type="match status" value="1"/>
</dbReference>
<protein>
    <recommendedName>
        <fullName evidence="9">HMA domain-containing protein</fullName>
    </recommendedName>
</protein>
<dbReference type="Pfam" id="PF00403">
    <property type="entry name" value="HMA"/>
    <property type="match status" value="1"/>
</dbReference>
<accession>A0A6H0Y254</accession>
<keyword evidence="11" id="KW-1185">Reference proteome</keyword>
<dbReference type="GO" id="GO:0005524">
    <property type="term" value="F:ATP binding"/>
    <property type="evidence" value="ECO:0007669"/>
    <property type="project" value="UniProtKB-UniRule"/>
</dbReference>
<evidence type="ECO:0000256" key="2">
    <source>
        <dbReference type="ARBA" id="ARBA00022692"/>
    </source>
</evidence>
<dbReference type="InterPro" id="IPR036163">
    <property type="entry name" value="HMA_dom_sf"/>
</dbReference>
<dbReference type="InterPro" id="IPR001757">
    <property type="entry name" value="P_typ_ATPase"/>
</dbReference>
<dbReference type="InterPro" id="IPR017969">
    <property type="entry name" value="Heavy-metal-associated_CS"/>
</dbReference>
<dbReference type="SFLD" id="SFLDF00027">
    <property type="entry name" value="p-type_atpase"/>
    <property type="match status" value="1"/>
</dbReference>
<feature type="transmembrane region" description="Helical" evidence="7">
    <location>
        <begin position="975"/>
        <end position="994"/>
    </location>
</feature>
<dbReference type="InterPro" id="IPR044492">
    <property type="entry name" value="P_typ_ATPase_HD_dom"/>
</dbReference>
<dbReference type="NCBIfam" id="TIGR01511">
    <property type="entry name" value="ATPase-IB1_Cu"/>
    <property type="match status" value="1"/>
</dbReference>
<evidence type="ECO:0000256" key="8">
    <source>
        <dbReference type="SAM" id="MobiDB-lite"/>
    </source>
</evidence>
<dbReference type="SFLD" id="SFLDG00002">
    <property type="entry name" value="C1.7:_P-type_atpase_like"/>
    <property type="match status" value="1"/>
</dbReference>
<dbReference type="InterPro" id="IPR023299">
    <property type="entry name" value="ATPase_P-typ_cyto_dom_N"/>
</dbReference>
<sequence length="1007" mass="108043">MVEIQQSLNRADPDLADSEEKCSGRTCDEDCIKAAAALECQAACSHEPNDCNNDVAFDTSKSISDACSEHLREAFEKYAGLLEQTRCICSRVLADQRMKCGEGVLTMLNTGSSTTTSGRPVNENGLRQRRRLPCFDKRAMLRETLCKPERQQVICCQPRQAPPARKSYGLDSKVGSCCTTSACKSSPPNNHGADTDLERGTGYVNIVFNVAGMECTGCEGIVRKALGRLPGVSILHITFITGSASCTIDPTVTTVNEVIRTMQRTTKYKLSRLEDEDQYLDLIMPEHAIQAIPLLPEGINSTQQLTKTTLRVGYNAAIIGARSVLAHFPDASLAPPSQDQALSDGIKHVRRMLIYTASAAALTAPVLVLAWAHTSVSQGQRLIISLVLASFVQALAVPVFYTPAIKALVASRVIEMDMLVVISITAAYAYSLIAFAILMAGITLETGPFFETSTLLITLVLLGRLIAACARNRAVESVSLQSLQANKALLATEDGQSIDARLLHIDDIVIVPAGSQIVTDGIVCEGLSEVDESMLTGESLPVLKAAGSDIVAGTMNGNGVLKIRVTRLPGRNTITDIAKLVEQAHSEKPRVQDLADRVAGYFVPVVIVVALTVTAIWLGITLAVKHQQAGAAVGRAITYGIAVLAISCPCAIGLAVPLVLVIAGGKAARAGIIVKTANVIERGYRTTDVVFDKTGTLTEDKLTVVEEAYMQDSTLDEDQLAGLVKAMVDDNNHPVSKAVFERLQCRQTSDTRVSNVQALPGLGITCNHNGISYYAGNAEWTEMSTHPQVRALAAQGLTLLCITTARQLLALYALRSTMRPEAQIVLEILQKRHLRVHIVSGDTQEAVHAIADQLKIPRRQAHGCCSPSKKQQYVRNLVDGKKTVLFCGDGTNDAVAVAQASIGVQIVPSASDITRASADVVLMSNDLAGILQILDLSKAAYLRICFNFLWAALYNVFAILLAGGAFVNFRIEPAYAGLGEVVSVLPVVLAALTIRRPKRTALLVQKA</sequence>
<keyword evidence="4" id="KW-1278">Translocase</keyword>
<keyword evidence="7" id="KW-0547">Nucleotide-binding</keyword>
<evidence type="ECO:0000313" key="11">
    <source>
        <dbReference type="Proteomes" id="UP000503462"/>
    </source>
</evidence>
<dbReference type="Pfam" id="PF00122">
    <property type="entry name" value="E1-E2_ATPase"/>
    <property type="match status" value="1"/>
</dbReference>
<evidence type="ECO:0000256" key="1">
    <source>
        <dbReference type="ARBA" id="ARBA00004370"/>
    </source>
</evidence>
<evidence type="ECO:0000256" key="4">
    <source>
        <dbReference type="ARBA" id="ARBA00022967"/>
    </source>
</evidence>
<comment type="similarity">
    <text evidence="7">Belongs to the cation transport ATPase (P-type) (TC 3.A.3) family. Type IB subfamily.</text>
</comment>
<evidence type="ECO:0000256" key="5">
    <source>
        <dbReference type="ARBA" id="ARBA00022989"/>
    </source>
</evidence>
<dbReference type="InterPro" id="IPR018303">
    <property type="entry name" value="ATPase_P-typ_P_site"/>
</dbReference>
<dbReference type="Gene3D" id="2.70.150.10">
    <property type="entry name" value="Calcium-transporting ATPase, cytoplasmic transduction domain A"/>
    <property type="match status" value="1"/>
</dbReference>
<dbReference type="NCBIfam" id="TIGR01525">
    <property type="entry name" value="ATPase-IB_hvy"/>
    <property type="match status" value="1"/>
</dbReference>
<dbReference type="InterPro" id="IPR036412">
    <property type="entry name" value="HAD-like_sf"/>
</dbReference>
<evidence type="ECO:0000256" key="3">
    <source>
        <dbReference type="ARBA" id="ARBA00022723"/>
    </source>
</evidence>
<dbReference type="GO" id="GO:0030003">
    <property type="term" value="P:intracellular monoatomic cation homeostasis"/>
    <property type="evidence" value="ECO:0007669"/>
    <property type="project" value="UniProtKB-ARBA"/>
</dbReference>
<dbReference type="InterPro" id="IPR056236">
    <property type="entry name" value="HMA_PCA1"/>
</dbReference>
<organism evidence="10 11">
    <name type="scientific">Peltaster fructicola</name>
    <dbReference type="NCBI Taxonomy" id="286661"/>
    <lineage>
        <taxon>Eukaryota</taxon>
        <taxon>Fungi</taxon>
        <taxon>Dikarya</taxon>
        <taxon>Ascomycota</taxon>
        <taxon>Pezizomycotina</taxon>
        <taxon>Dothideomycetes</taxon>
        <taxon>Dothideomycetes incertae sedis</taxon>
        <taxon>Peltaster</taxon>
    </lineage>
</organism>
<dbReference type="CDD" id="cd00371">
    <property type="entry name" value="HMA"/>
    <property type="match status" value="1"/>
</dbReference>
<keyword evidence="6 7" id="KW-0472">Membrane</keyword>
<dbReference type="PROSITE" id="PS01047">
    <property type="entry name" value="HMA_1"/>
    <property type="match status" value="1"/>
</dbReference>
<dbReference type="Proteomes" id="UP000503462">
    <property type="component" value="Chromosome 4"/>
</dbReference>
<keyword evidence="2 7" id="KW-0812">Transmembrane</keyword>
<dbReference type="AlphaFoldDB" id="A0A6H0Y254"/>
<dbReference type="Pfam" id="PF24534">
    <property type="entry name" value="HMA_PCA1"/>
    <property type="match status" value="1"/>
</dbReference>
<dbReference type="FunFam" id="2.70.150.10:FF:000002">
    <property type="entry name" value="Copper-transporting ATPase 1, putative"/>
    <property type="match status" value="1"/>
</dbReference>
<feature type="transmembrane region" description="Helical" evidence="7">
    <location>
        <begin position="448"/>
        <end position="467"/>
    </location>
</feature>
<keyword evidence="5 7" id="KW-1133">Transmembrane helix</keyword>
<dbReference type="SUPFAM" id="SSF56784">
    <property type="entry name" value="HAD-like"/>
    <property type="match status" value="1"/>
</dbReference>
<dbReference type="GO" id="GO:0019829">
    <property type="term" value="F:ATPase-coupled monoatomic cation transmembrane transporter activity"/>
    <property type="evidence" value="ECO:0007669"/>
    <property type="project" value="InterPro"/>
</dbReference>
<dbReference type="SUPFAM" id="SSF55008">
    <property type="entry name" value="HMA, heavy metal-associated domain"/>
    <property type="match status" value="1"/>
</dbReference>
<feature type="transmembrane region" description="Helical" evidence="7">
    <location>
        <begin position="416"/>
        <end position="442"/>
    </location>
</feature>
<dbReference type="Pfam" id="PF00702">
    <property type="entry name" value="Hydrolase"/>
    <property type="match status" value="1"/>
</dbReference>
<feature type="transmembrane region" description="Helical" evidence="7">
    <location>
        <begin position="352"/>
        <end position="371"/>
    </location>
</feature>
<evidence type="ECO:0000256" key="6">
    <source>
        <dbReference type="ARBA" id="ARBA00023136"/>
    </source>
</evidence>